<keyword evidence="4" id="KW-1185">Reference proteome</keyword>
<feature type="region of interest" description="Disordered" evidence="1">
    <location>
        <begin position="23"/>
        <end position="58"/>
    </location>
</feature>
<sequence length="515" mass="58238">MSLSRHCTYYLIPRVGRFEGSPESGFLRRAQSDVTSRRSRRDELQQEKSKPETLSSPAVSDISPLCNLERFLNQSHLRCQRSTYLRHCFSTERDTAFVMTMRDWRTCNVEFHPFFVLSDLWSSFKEWSAYGVGVPLILNDSDGVVQYYVPYLSGIQLYADLSKSTTKLRRLGEESDSDYFRDSSSDGSSDSEQDRGGLQLNYPQTSDSSLRLDQLSSREQHMTFQEGFSSDEGESGSSQGCLLFEYLAGPTLLLLSSVFLHYIMLEFSQISDLAHHFPELNTLRSCDLLPSSWISVAWYPIYRIPTGPTLKDLDACFLTFHSLHTPMTGSEAMHPPIVIHPSESDGVPQISLPAFGLASYKYKVSLWTPNAGHQQLANSLLQEADDRLNSLRVNHPDFSFFCRKCSLSYFCISRVFDVEIVTGYPVQLPDVMYANCLGSRPAKCGLIAQNCIGYQIVLIVIFIMILCFFELCCNPESLRIRLCKVSKPCHAPLHVQHVQFGSNGKSSYGSVEKIM</sequence>
<dbReference type="InterPro" id="IPR008507">
    <property type="entry name" value="DUF789"/>
</dbReference>
<evidence type="ECO:0000256" key="1">
    <source>
        <dbReference type="SAM" id="MobiDB-lite"/>
    </source>
</evidence>
<dbReference type="PANTHER" id="PTHR31343:SF42">
    <property type="entry name" value="T15D22.8"/>
    <property type="match status" value="1"/>
</dbReference>
<gene>
    <name evidence="3" type="ORF">DH2020_034218</name>
</gene>
<feature type="region of interest" description="Disordered" evidence="1">
    <location>
        <begin position="176"/>
        <end position="208"/>
    </location>
</feature>
<keyword evidence="2" id="KW-0472">Membrane</keyword>
<dbReference type="PANTHER" id="PTHR31343">
    <property type="entry name" value="T15D22.8"/>
    <property type="match status" value="1"/>
</dbReference>
<evidence type="ECO:0000256" key="2">
    <source>
        <dbReference type="SAM" id="Phobius"/>
    </source>
</evidence>
<dbReference type="EMBL" id="JABTTQ020001289">
    <property type="protein sequence ID" value="KAK6132037.1"/>
    <property type="molecule type" value="Genomic_DNA"/>
</dbReference>
<organism evidence="3 4">
    <name type="scientific">Rehmannia glutinosa</name>
    <name type="common">Chinese foxglove</name>
    <dbReference type="NCBI Taxonomy" id="99300"/>
    <lineage>
        <taxon>Eukaryota</taxon>
        <taxon>Viridiplantae</taxon>
        <taxon>Streptophyta</taxon>
        <taxon>Embryophyta</taxon>
        <taxon>Tracheophyta</taxon>
        <taxon>Spermatophyta</taxon>
        <taxon>Magnoliopsida</taxon>
        <taxon>eudicotyledons</taxon>
        <taxon>Gunneridae</taxon>
        <taxon>Pentapetalae</taxon>
        <taxon>asterids</taxon>
        <taxon>lamiids</taxon>
        <taxon>Lamiales</taxon>
        <taxon>Orobanchaceae</taxon>
        <taxon>Rehmannieae</taxon>
        <taxon>Rehmannia</taxon>
    </lineage>
</organism>
<proteinExistence type="predicted"/>
<feature type="compositionally biased region" description="Basic and acidic residues" evidence="1">
    <location>
        <begin position="40"/>
        <end position="51"/>
    </location>
</feature>
<keyword evidence="2" id="KW-1133">Transmembrane helix</keyword>
<name>A0ABR0VAX7_REHGL</name>
<protein>
    <submittedName>
        <fullName evidence="3">Uncharacterized protein</fullName>
    </submittedName>
</protein>
<evidence type="ECO:0000313" key="3">
    <source>
        <dbReference type="EMBL" id="KAK6132037.1"/>
    </source>
</evidence>
<accession>A0ABR0VAX7</accession>
<reference evidence="3 4" key="1">
    <citation type="journal article" date="2021" name="Comput. Struct. Biotechnol. J.">
        <title>De novo genome assembly of the potent medicinal plant Rehmannia glutinosa using nanopore technology.</title>
        <authorList>
            <person name="Ma L."/>
            <person name="Dong C."/>
            <person name="Song C."/>
            <person name="Wang X."/>
            <person name="Zheng X."/>
            <person name="Niu Y."/>
            <person name="Chen S."/>
            <person name="Feng W."/>
        </authorList>
    </citation>
    <scope>NUCLEOTIDE SEQUENCE [LARGE SCALE GENOMIC DNA]</scope>
    <source>
        <strain evidence="3">DH-2019</strain>
    </source>
</reference>
<comment type="caution">
    <text evidence="3">The sequence shown here is derived from an EMBL/GenBank/DDBJ whole genome shotgun (WGS) entry which is preliminary data.</text>
</comment>
<keyword evidence="2" id="KW-0812">Transmembrane</keyword>
<evidence type="ECO:0000313" key="4">
    <source>
        <dbReference type="Proteomes" id="UP001318860"/>
    </source>
</evidence>
<dbReference type="Proteomes" id="UP001318860">
    <property type="component" value="Unassembled WGS sequence"/>
</dbReference>
<dbReference type="Pfam" id="PF05623">
    <property type="entry name" value="DUF789"/>
    <property type="match status" value="1"/>
</dbReference>
<feature type="transmembrane region" description="Helical" evidence="2">
    <location>
        <begin position="452"/>
        <end position="472"/>
    </location>
</feature>